<dbReference type="InterPro" id="IPR011084">
    <property type="entry name" value="DRMBL"/>
</dbReference>
<evidence type="ECO:0000256" key="6">
    <source>
        <dbReference type="ARBA" id="ARBA00069609"/>
    </source>
</evidence>
<dbReference type="InterPro" id="IPR036866">
    <property type="entry name" value="RibonucZ/Hydroxyglut_hydro"/>
</dbReference>
<dbReference type="GO" id="GO:0035312">
    <property type="term" value="F:5'-3' DNA exonuclease activity"/>
    <property type="evidence" value="ECO:0007669"/>
    <property type="project" value="TreeGrafter"/>
</dbReference>
<dbReference type="GO" id="GO:0005634">
    <property type="term" value="C:nucleus"/>
    <property type="evidence" value="ECO:0007669"/>
    <property type="project" value="UniProtKB-SubCell"/>
</dbReference>
<evidence type="ECO:0000256" key="8">
    <source>
        <dbReference type="SAM" id="MobiDB-lite"/>
    </source>
</evidence>
<dbReference type="AlphaFoldDB" id="A0A1B6CQT2"/>
<dbReference type="Gene3D" id="3.60.15.10">
    <property type="entry name" value="Ribonuclease Z/Hydroxyacylglutathione hydrolase-like"/>
    <property type="match status" value="1"/>
</dbReference>
<dbReference type="EMBL" id="GEDC01024668">
    <property type="protein sequence ID" value="JAS12630.1"/>
    <property type="molecule type" value="Transcribed_RNA"/>
</dbReference>
<evidence type="ECO:0000256" key="7">
    <source>
        <dbReference type="ARBA" id="ARBA00078423"/>
    </source>
</evidence>
<organism evidence="11">
    <name type="scientific">Clastoptera arizonana</name>
    <name type="common">Arizona spittle bug</name>
    <dbReference type="NCBI Taxonomy" id="38151"/>
    <lineage>
        <taxon>Eukaryota</taxon>
        <taxon>Metazoa</taxon>
        <taxon>Ecdysozoa</taxon>
        <taxon>Arthropoda</taxon>
        <taxon>Hexapoda</taxon>
        <taxon>Insecta</taxon>
        <taxon>Pterygota</taxon>
        <taxon>Neoptera</taxon>
        <taxon>Paraneoptera</taxon>
        <taxon>Hemiptera</taxon>
        <taxon>Auchenorrhyncha</taxon>
        <taxon>Cercopoidea</taxon>
        <taxon>Clastopteridae</taxon>
        <taxon>Clastoptera</taxon>
    </lineage>
</organism>
<evidence type="ECO:0000313" key="11">
    <source>
        <dbReference type="EMBL" id="JAS15645.1"/>
    </source>
</evidence>
<protein>
    <recommendedName>
        <fullName evidence="6">DNA cross-link repair 1A protein</fullName>
    </recommendedName>
    <alternativeName>
        <fullName evidence="7">SNM1 homolog A</fullName>
    </alternativeName>
</protein>
<accession>A0A1B6CQT2</accession>
<dbReference type="GO" id="GO:0003684">
    <property type="term" value="F:damaged DNA binding"/>
    <property type="evidence" value="ECO:0007669"/>
    <property type="project" value="TreeGrafter"/>
</dbReference>
<dbReference type="CDD" id="cd16273">
    <property type="entry name" value="SNM1A-1C-like_MBL-fold"/>
    <property type="match status" value="1"/>
</dbReference>
<evidence type="ECO:0000256" key="5">
    <source>
        <dbReference type="ARBA" id="ARBA00023242"/>
    </source>
</evidence>
<dbReference type="Gene3D" id="3.40.50.12650">
    <property type="match status" value="1"/>
</dbReference>
<feature type="compositionally biased region" description="Polar residues" evidence="8">
    <location>
        <begin position="85"/>
        <end position="100"/>
    </location>
</feature>
<keyword evidence="3" id="KW-0227">DNA damage</keyword>
<evidence type="ECO:0000256" key="3">
    <source>
        <dbReference type="ARBA" id="ARBA00022763"/>
    </source>
</evidence>
<proteinExistence type="inferred from homology"/>
<dbReference type="SUPFAM" id="SSF56281">
    <property type="entry name" value="Metallo-hydrolase/oxidoreductase"/>
    <property type="match status" value="1"/>
</dbReference>
<dbReference type="GO" id="GO:0006303">
    <property type="term" value="P:double-strand break repair via nonhomologous end joining"/>
    <property type="evidence" value="ECO:0007669"/>
    <property type="project" value="TreeGrafter"/>
</dbReference>
<reference evidence="11" key="1">
    <citation type="submission" date="2015-12" db="EMBL/GenBank/DDBJ databases">
        <title>De novo transcriptome assembly of four potential Pierce s Disease insect vectors from Arizona vineyards.</title>
        <authorList>
            <person name="Tassone E.E."/>
        </authorList>
    </citation>
    <scope>NUCLEOTIDE SEQUENCE</scope>
</reference>
<dbReference type="EMBL" id="GEDC01021653">
    <property type="protein sequence ID" value="JAS15645.1"/>
    <property type="molecule type" value="Transcribed_RNA"/>
</dbReference>
<dbReference type="FunFam" id="3.60.15.10:FF:000010">
    <property type="entry name" value="DNA cross-link repair 1A"/>
    <property type="match status" value="1"/>
</dbReference>
<dbReference type="Pfam" id="PF07522">
    <property type="entry name" value="DRMBL"/>
    <property type="match status" value="1"/>
</dbReference>
<evidence type="ECO:0000313" key="12">
    <source>
        <dbReference type="EMBL" id="JAS34774.1"/>
    </source>
</evidence>
<evidence type="ECO:0000259" key="9">
    <source>
        <dbReference type="Pfam" id="PF07522"/>
    </source>
</evidence>
<evidence type="ECO:0000256" key="4">
    <source>
        <dbReference type="ARBA" id="ARBA00023204"/>
    </source>
</evidence>
<gene>
    <name evidence="12" type="ORF">g.23152</name>
    <name evidence="10" type="ORF">g.23153</name>
    <name evidence="11" type="ORF">g.23156</name>
</gene>
<keyword evidence="4" id="KW-0234">DNA repair</keyword>
<name>A0A1B6CQT2_9HEMI</name>
<feature type="domain" description="DNA repair metallo-beta-lactamase" evidence="9">
    <location>
        <begin position="528"/>
        <end position="628"/>
    </location>
</feature>
<comment type="subcellular location">
    <subcellularLocation>
        <location evidence="1">Nucleus</location>
    </subcellularLocation>
</comment>
<dbReference type="FunFam" id="3.40.50.12650:FF:000001">
    <property type="entry name" value="DNA cross-link repair 1A"/>
    <property type="match status" value="1"/>
</dbReference>
<evidence type="ECO:0000256" key="1">
    <source>
        <dbReference type="ARBA" id="ARBA00004123"/>
    </source>
</evidence>
<feature type="region of interest" description="Disordered" evidence="8">
    <location>
        <begin position="85"/>
        <end position="104"/>
    </location>
</feature>
<keyword evidence="5" id="KW-0539">Nucleus</keyword>
<dbReference type="PANTHER" id="PTHR23240:SF6">
    <property type="entry name" value="DNA CROSS-LINK REPAIR 1A PROTEIN"/>
    <property type="match status" value="1"/>
</dbReference>
<dbReference type="EMBL" id="GEDC01002524">
    <property type="protein sequence ID" value="JAS34774.1"/>
    <property type="molecule type" value="Transcribed_RNA"/>
</dbReference>
<dbReference type="GO" id="GO:0036297">
    <property type="term" value="P:interstrand cross-link repair"/>
    <property type="evidence" value="ECO:0007669"/>
    <property type="project" value="TreeGrafter"/>
</dbReference>
<evidence type="ECO:0000313" key="10">
    <source>
        <dbReference type="EMBL" id="JAS12630.1"/>
    </source>
</evidence>
<comment type="similarity">
    <text evidence="2">Belongs to the DNA repair metallo-beta-lactamase (DRMBL) family.</text>
</comment>
<evidence type="ECO:0000256" key="2">
    <source>
        <dbReference type="ARBA" id="ARBA00010304"/>
    </source>
</evidence>
<dbReference type="PANTHER" id="PTHR23240">
    <property type="entry name" value="DNA CROSS-LINK REPAIR PROTEIN PSO2/SNM1-RELATED"/>
    <property type="match status" value="1"/>
</dbReference>
<sequence>MQSKENLHCPVCQLPLKIIKISSSAHISQCISSWTASGLEECPDGIKCLSENVFHYRDYSHLELAIYRSLPNDLESNAELIINSNKQPTRKNSNVNSPIKSHSFIDPHDKSYKNKYSSGYNSDSDNDLIMPSKRLKVIENTASDSRCRVKSAKRGRSINLLKHKKSSSNVSDKNISLEKQDSKKTLFNEEVSINTDQDMFEDDLFCSLVSKTVSDPPLNISGTKQNTLSAEKTYLDVLKFKTTTDCKSQIKPIAVKNIPICKDISKSNDKEQWKTLLKKMREKKVPEDLKINTYDTFNVSGYSDLNIGVKKCPFYKLVSGTPFAVDAFQYGSIPGVKIYFLSHFHSDHYIGLRKNFSHPIYCSKITANLVRQKIRVDSKWLNVLTLNQPEVIFGIEVTALDANHCPGSLMFLFRLKNGCNYLHVGDFRASPKMCSYPELKHLPITKLYLDTTYCDKQYVFPPQEEIINKLVSIVKEQFQKYSKLLVVCGSYLIGKEKVFLGLAEILNWKIWARTDKRKIFECLGDHRINSRLTLNGNEAKVHVMPMNHINHQNLVEHMIKFPEFNYVIGLKPTGWELNSKSDEFKVYKYNNCSIYGVPYSEHSSYTELEDFVKFIQPNEIVPTVNVGNPASRKKMKSYFQEWMNCKSTETKIGLKQPTVSKYFS</sequence>